<feature type="compositionally biased region" description="Basic and acidic residues" evidence="1">
    <location>
        <begin position="715"/>
        <end position="738"/>
    </location>
</feature>
<evidence type="ECO:0000256" key="1">
    <source>
        <dbReference type="SAM" id="MobiDB-lite"/>
    </source>
</evidence>
<dbReference type="PANTHER" id="PTHR21523:SF38">
    <property type="entry name" value="MLT-TEN (MLT-10) RELATED"/>
    <property type="match status" value="1"/>
</dbReference>
<sequence length="788" mass="87831">MEDEKSTRVHCERETVKFCSISASNDLLAATVLDVHLMTFGIKNGCYNGVKVAIISVNGTGFGMNVCVVVLVVLLVSRVRCEVSYLDLNLDKLNDFWHRNAVMALLRVKANSLKRQLPSTERIVYDQCAREAQNPPTLAACVVGLLNSRDNQSQNYASPQKSTDLFSSMKSLFHEVFPSPTLGVATDDGKGKLNLNAENPSDNPPEIPIESQENEPDPDLVKIINDLRVEQQKQLTVFNKAKTREKRSLPPALSNLQKIRNYISTVEKCNKYANEVNNVNSEYFRRAGLKMEFSVKEPEKLGFLDEIVKMINDGMRNNSKISVLSPRLLPLFSGKRRPHLLSPNLFSFQPNDGVLSLPDIFKFKNSSRISISVAPKLDESTFMNAHLTAAQKEYRLEQDIRALAKYSQPKAPRRKKRERIDTTKLEAEEFTIGEGHHDLIIFHENNTVGNVAVTSWPLILEQNCSEKNCTGFQFSTAALFNSTTPPKQYIQRATPIRPVNTGDHVKLHDEHQSHGSKSSTSEESLKEHSKSESHHEKESKESEEEEDEELPKFETLKPFAFGAKVNKGVVLEGLTLSPFAFWSEILQPEALNFQVLSPRAFIPSILSPSALMARVLSPAAFRAEILSPRALHAWVLTPEALIAEVLSPKALEVRVLSPEALIIQILSPNALAPKILSPEALGVIVLSPSVLSPHILSSEKLMVEVLSPSILSGSEESKESKEGEEEKGSNEKEKHINDDNIEATKPYVQPPPHAYPLKPQFYQGNQPQDSNSHYTQPSGQAQQGTLIF</sequence>
<dbReference type="Proteomes" id="UP000095284">
    <property type="component" value="Unplaced"/>
</dbReference>
<feature type="region of interest" description="Disordered" evidence="1">
    <location>
        <begin position="499"/>
        <end position="551"/>
    </location>
</feature>
<name>A0A1I7RM06_BURXY</name>
<feature type="compositionally biased region" description="Polar residues" evidence="1">
    <location>
        <begin position="762"/>
        <end position="788"/>
    </location>
</feature>
<feature type="region of interest" description="Disordered" evidence="1">
    <location>
        <begin position="712"/>
        <end position="788"/>
    </location>
</feature>
<keyword evidence="2" id="KW-0472">Membrane</keyword>
<keyword evidence="2" id="KW-0812">Transmembrane</keyword>
<evidence type="ECO:0000256" key="2">
    <source>
        <dbReference type="SAM" id="Phobius"/>
    </source>
</evidence>
<dbReference type="AlphaFoldDB" id="A0A1I7RM06"/>
<accession>A0A1I7RM06</accession>
<protein>
    <submittedName>
        <fullName evidence="4">Reverse transcriptase domain-containing protein</fullName>
    </submittedName>
</protein>
<keyword evidence="2" id="KW-1133">Transmembrane helix</keyword>
<dbReference type="PANTHER" id="PTHR21523">
    <property type="match status" value="1"/>
</dbReference>
<proteinExistence type="predicted"/>
<feature type="transmembrane region" description="Helical" evidence="2">
    <location>
        <begin position="52"/>
        <end position="76"/>
    </location>
</feature>
<organism evidence="3 4">
    <name type="scientific">Bursaphelenchus xylophilus</name>
    <name type="common">Pinewood nematode worm</name>
    <name type="synonym">Aphelenchoides xylophilus</name>
    <dbReference type="NCBI Taxonomy" id="6326"/>
    <lineage>
        <taxon>Eukaryota</taxon>
        <taxon>Metazoa</taxon>
        <taxon>Ecdysozoa</taxon>
        <taxon>Nematoda</taxon>
        <taxon>Chromadorea</taxon>
        <taxon>Rhabditida</taxon>
        <taxon>Tylenchina</taxon>
        <taxon>Tylenchomorpha</taxon>
        <taxon>Aphelenchoidea</taxon>
        <taxon>Aphelenchoididae</taxon>
        <taxon>Bursaphelenchus</taxon>
    </lineage>
</organism>
<feature type="compositionally biased region" description="Basic and acidic residues" evidence="1">
    <location>
        <begin position="523"/>
        <end position="540"/>
    </location>
</feature>
<evidence type="ECO:0000313" key="4">
    <source>
        <dbReference type="WBParaSite" id="BXY_0174100.1"/>
    </source>
</evidence>
<feature type="region of interest" description="Disordered" evidence="1">
    <location>
        <begin position="192"/>
        <end position="216"/>
    </location>
</feature>
<dbReference type="WBParaSite" id="BXY_0174100.1">
    <property type="protein sequence ID" value="BXY_0174100.1"/>
    <property type="gene ID" value="BXY_0174100"/>
</dbReference>
<evidence type="ECO:0000313" key="3">
    <source>
        <dbReference type="Proteomes" id="UP000095284"/>
    </source>
</evidence>
<reference evidence="4" key="1">
    <citation type="submission" date="2016-11" db="UniProtKB">
        <authorList>
            <consortium name="WormBaseParasite"/>
        </authorList>
    </citation>
    <scope>IDENTIFICATION</scope>
</reference>
<feature type="compositionally biased region" description="Basic and acidic residues" evidence="1">
    <location>
        <begin position="503"/>
        <end position="513"/>
    </location>
</feature>